<dbReference type="RefSeq" id="WP_109014776.1">
    <property type="nucleotide sequence ID" value="NZ_BDOQ01000003.1"/>
</dbReference>
<dbReference type="OrthoDB" id="8570043at2"/>
<name>A0A2R5F5G3_9PROT</name>
<dbReference type="EMBL" id="BDOQ01000003">
    <property type="protein sequence ID" value="GBG13590.1"/>
    <property type="molecule type" value="Genomic_DNA"/>
</dbReference>
<dbReference type="AlphaFoldDB" id="A0A2R5F5G3"/>
<reference evidence="2 3" key="1">
    <citation type="journal article" date="2018" name="Environ. Microbiol.">
        <title>Isolation and genomic characterization of Novimethylophilus kurashikiensis gen. nov. sp. nov., a new lanthanide-dependent methylotrophic species of Methylophilaceae.</title>
        <authorList>
            <person name="Lv H."/>
            <person name="Sahin N."/>
            <person name="Tani A."/>
        </authorList>
    </citation>
    <scope>NUCLEOTIDE SEQUENCE [LARGE SCALE GENOMIC DNA]</scope>
    <source>
        <strain evidence="2 3">La2-4</strain>
    </source>
</reference>
<comment type="caution">
    <text evidence="2">The sequence shown here is derived from an EMBL/GenBank/DDBJ whole genome shotgun (WGS) entry which is preliminary data.</text>
</comment>
<organism evidence="2 3">
    <name type="scientific">Novimethylophilus kurashikiensis</name>
    <dbReference type="NCBI Taxonomy" id="1825523"/>
    <lineage>
        <taxon>Bacteria</taxon>
        <taxon>Pseudomonadati</taxon>
        <taxon>Pseudomonadota</taxon>
        <taxon>Betaproteobacteria</taxon>
        <taxon>Nitrosomonadales</taxon>
        <taxon>Methylophilaceae</taxon>
        <taxon>Novimethylophilus</taxon>
    </lineage>
</organism>
<dbReference type="Proteomes" id="UP000245081">
    <property type="component" value="Unassembled WGS sequence"/>
</dbReference>
<evidence type="ECO:0000313" key="3">
    <source>
        <dbReference type="Proteomes" id="UP000245081"/>
    </source>
</evidence>
<accession>A0A2R5F5G3</accession>
<keyword evidence="3" id="KW-1185">Reference proteome</keyword>
<evidence type="ECO:0000313" key="2">
    <source>
        <dbReference type="EMBL" id="GBG13590.1"/>
    </source>
</evidence>
<sequence>MVTRVKRTIEDRIADTQAKLKSLQTEKKKLQSSKAKKLTKASIGVAELLKQIDSVAKENDVKVADVIKLAARLKRTGLVIEHKSSRFDDVMSL</sequence>
<protein>
    <submittedName>
        <fullName evidence="2">Response regulator receiver protein</fullName>
    </submittedName>
</protein>
<gene>
    <name evidence="2" type="ORF">NMK_1141</name>
</gene>
<evidence type="ECO:0000256" key="1">
    <source>
        <dbReference type="SAM" id="Coils"/>
    </source>
</evidence>
<proteinExistence type="predicted"/>
<keyword evidence="1" id="KW-0175">Coiled coil</keyword>
<feature type="coiled-coil region" evidence="1">
    <location>
        <begin position="6"/>
        <end position="40"/>
    </location>
</feature>